<accession>A0ABW6CKA7</accession>
<evidence type="ECO:0000313" key="3">
    <source>
        <dbReference type="Proteomes" id="UP001598201"/>
    </source>
</evidence>
<feature type="transmembrane region" description="Helical" evidence="1">
    <location>
        <begin position="21"/>
        <end position="38"/>
    </location>
</feature>
<comment type="caution">
    <text evidence="2">The sequence shown here is derived from an EMBL/GenBank/DDBJ whole genome shotgun (WGS) entry which is preliminary data.</text>
</comment>
<feature type="transmembrane region" description="Helical" evidence="1">
    <location>
        <begin position="94"/>
        <end position="113"/>
    </location>
</feature>
<keyword evidence="1" id="KW-0472">Membrane</keyword>
<dbReference type="Proteomes" id="UP001598201">
    <property type="component" value="Unassembled WGS sequence"/>
</dbReference>
<keyword evidence="1" id="KW-0812">Transmembrane</keyword>
<name>A0ABW6CKA7_RAHSY</name>
<dbReference type="EMBL" id="JBHUCJ010000152">
    <property type="protein sequence ID" value="MFD3227149.1"/>
    <property type="molecule type" value="Genomic_DNA"/>
</dbReference>
<keyword evidence="3" id="KW-1185">Reference proteome</keyword>
<sequence>MKTTDPCAQPVKTKRTPAEKLVLLCAIIWCGTTWWFFFCTRADTVPTFPPGAEWRYLSDRMFFSLPGWLFTLLPVWCIYLDHVISSGLPTLNGWLRRYGIYCAASLATAFYIFTQRAYPDVVAGNEHFFYLLLWFLASLLCTERCRRN</sequence>
<evidence type="ECO:0000256" key="1">
    <source>
        <dbReference type="SAM" id="Phobius"/>
    </source>
</evidence>
<evidence type="ECO:0000313" key="2">
    <source>
        <dbReference type="EMBL" id="MFD3227149.1"/>
    </source>
</evidence>
<keyword evidence="1" id="KW-1133">Transmembrane helix</keyword>
<proteinExistence type="predicted"/>
<feature type="transmembrane region" description="Helical" evidence="1">
    <location>
        <begin position="61"/>
        <end position="82"/>
    </location>
</feature>
<organism evidence="2 3">
    <name type="scientific">Rahnella sp. (strain Y9602)</name>
    <dbReference type="NCBI Taxonomy" id="2703885"/>
    <lineage>
        <taxon>Bacteria</taxon>
        <taxon>Pseudomonadati</taxon>
        <taxon>Pseudomonadota</taxon>
        <taxon>Gammaproteobacteria</taxon>
        <taxon>Enterobacterales</taxon>
        <taxon>Yersiniaceae</taxon>
        <taxon>Rahnella</taxon>
    </lineage>
</organism>
<protein>
    <submittedName>
        <fullName evidence="2">Uncharacterized protein</fullName>
    </submittedName>
</protein>
<reference evidence="2 3" key="1">
    <citation type="submission" date="2024-09" db="EMBL/GenBank/DDBJ databases">
        <title>Genomes of Rahnella.</title>
        <authorList>
            <person name="Mnguni F.C."/>
            <person name="Shin G.Y."/>
            <person name="Coutinho T."/>
        </authorList>
    </citation>
    <scope>NUCLEOTIDE SEQUENCE [LARGE SCALE GENOMIC DNA]</scope>
    <source>
        <strain evidence="2 3">20WA0057</strain>
    </source>
</reference>
<gene>
    <name evidence="2" type="ORF">ACFPK4_26835</name>
</gene>
<feature type="transmembrane region" description="Helical" evidence="1">
    <location>
        <begin position="128"/>
        <end position="145"/>
    </location>
</feature>
<dbReference type="RefSeq" id="WP_379672459.1">
    <property type="nucleotide sequence ID" value="NZ_JBHUCJ010000152.1"/>
</dbReference>